<evidence type="ECO:0000313" key="3">
    <source>
        <dbReference type="Proteomes" id="UP000005481"/>
    </source>
</evidence>
<feature type="transmembrane region" description="Helical" evidence="1">
    <location>
        <begin position="58"/>
        <end position="75"/>
    </location>
</feature>
<evidence type="ECO:0000313" key="2">
    <source>
        <dbReference type="EMBL" id="EHM39078.1"/>
    </source>
</evidence>
<feature type="transmembrane region" description="Helical" evidence="1">
    <location>
        <begin position="111"/>
        <end position="130"/>
    </location>
</feature>
<evidence type="ECO:0008006" key="4">
    <source>
        <dbReference type="Google" id="ProtNLM"/>
    </source>
</evidence>
<gene>
    <name evidence="2" type="ORF">HMPREF0080_01678</name>
</gene>
<keyword evidence="3" id="KW-1185">Reference proteome</keyword>
<dbReference type="eggNOG" id="COG1807">
    <property type="taxonomic scope" value="Bacteria"/>
</dbReference>
<reference evidence="2 3" key="1">
    <citation type="submission" date="2011-08" db="EMBL/GenBank/DDBJ databases">
        <authorList>
            <person name="Weinstock G."/>
            <person name="Sodergren E."/>
            <person name="Clifton S."/>
            <person name="Fulton L."/>
            <person name="Fulton B."/>
            <person name="Courtney L."/>
            <person name="Fronick C."/>
            <person name="Harrison M."/>
            <person name="Strong C."/>
            <person name="Farmer C."/>
            <person name="Delahaunty K."/>
            <person name="Markovic C."/>
            <person name="Hall O."/>
            <person name="Minx P."/>
            <person name="Tomlinson C."/>
            <person name="Mitreva M."/>
            <person name="Hou S."/>
            <person name="Chen J."/>
            <person name="Wollam A."/>
            <person name="Pepin K.H."/>
            <person name="Johnson M."/>
            <person name="Bhonagiri V."/>
            <person name="Zhang X."/>
            <person name="Suruliraj S."/>
            <person name="Warren W."/>
            <person name="Chinwalla A."/>
            <person name="Mardis E.R."/>
            <person name="Wilson R.K."/>
        </authorList>
    </citation>
    <scope>NUCLEOTIDE SEQUENCE [LARGE SCALE GENOMIC DNA]</scope>
    <source>
        <strain evidence="2 3">F0357</strain>
    </source>
</reference>
<sequence>MLFIGYHNFTRFAAPEHPGQNSIFFFVPIVLGAMMPWTGALFQAMYRIIRGNGPYHDGLLFCLIWAVFIFVFFSFSKTQLVTYIAPLFPPLSIILGWYTYALKRIGRLPRIWLVSSYIGGLILLACNAIPLNENALFFSTPILWASLLLTAALVLPAICMQLKNWRAALICTILSMFAFMTVAFAGVLPQAQEYISGKTIAADYVSLETGNTTVYIEKFLCPALAFYGNITGTAWEINEAPDFKKIRTIPQKAYFIMQRSTYNKLLQTQPDLNYWQIVRTTPGQLILVNTKEPL</sequence>
<accession>G9YJ34</accession>
<dbReference type="EMBL" id="AGCJ01000073">
    <property type="protein sequence ID" value="EHM39078.1"/>
    <property type="molecule type" value="Genomic_DNA"/>
</dbReference>
<feature type="transmembrane region" description="Helical" evidence="1">
    <location>
        <begin position="23"/>
        <end position="46"/>
    </location>
</feature>
<dbReference type="Proteomes" id="UP000005481">
    <property type="component" value="Unassembled WGS sequence"/>
</dbReference>
<keyword evidence="1" id="KW-1133">Transmembrane helix</keyword>
<feature type="transmembrane region" description="Helical" evidence="1">
    <location>
        <begin position="136"/>
        <end position="155"/>
    </location>
</feature>
<evidence type="ECO:0000256" key="1">
    <source>
        <dbReference type="SAM" id="Phobius"/>
    </source>
</evidence>
<keyword evidence="1" id="KW-0812">Transmembrane</keyword>
<feature type="transmembrane region" description="Helical" evidence="1">
    <location>
        <begin position="81"/>
        <end position="99"/>
    </location>
</feature>
<dbReference type="HOGENOM" id="CLU_945408_0_0_9"/>
<comment type="caution">
    <text evidence="2">The sequence shown here is derived from an EMBL/GenBank/DDBJ whole genome shotgun (WGS) entry which is preliminary data.</text>
</comment>
<feature type="transmembrane region" description="Helical" evidence="1">
    <location>
        <begin position="167"/>
        <end position="188"/>
    </location>
</feature>
<dbReference type="RefSeq" id="WP_006790645.1">
    <property type="nucleotide sequence ID" value="NZ_JH417605.1"/>
</dbReference>
<name>G9YJ34_9FIRM</name>
<dbReference type="STRING" id="861450.HMPREF0080_01678"/>
<proteinExistence type="predicted"/>
<organism evidence="2 3">
    <name type="scientific">Anaeroglobus geminatus F0357</name>
    <dbReference type="NCBI Taxonomy" id="861450"/>
    <lineage>
        <taxon>Bacteria</taxon>
        <taxon>Bacillati</taxon>
        <taxon>Bacillota</taxon>
        <taxon>Negativicutes</taxon>
        <taxon>Veillonellales</taxon>
        <taxon>Veillonellaceae</taxon>
        <taxon>Anaeroglobus</taxon>
    </lineage>
</organism>
<protein>
    <recommendedName>
        <fullName evidence="4">Glycosyltransferase RgtA/B/C/D-like domain-containing protein</fullName>
    </recommendedName>
</protein>
<dbReference type="PATRIC" id="fig|861450.3.peg.1551"/>
<dbReference type="AlphaFoldDB" id="G9YJ34"/>
<keyword evidence="1" id="KW-0472">Membrane</keyword>